<feature type="transmembrane region" description="Helical" evidence="1">
    <location>
        <begin position="25"/>
        <end position="45"/>
    </location>
</feature>
<accession>A0ABW2UR51</accession>
<proteinExistence type="predicted"/>
<evidence type="ECO:0000313" key="2">
    <source>
        <dbReference type="EMBL" id="MFC7746281.1"/>
    </source>
</evidence>
<dbReference type="PIRSF" id="PIRSF037259">
    <property type="entry name" value="EcsB_ABC"/>
    <property type="match status" value="1"/>
</dbReference>
<keyword evidence="1" id="KW-0472">Membrane</keyword>
<feature type="transmembrane region" description="Helical" evidence="1">
    <location>
        <begin position="285"/>
        <end position="304"/>
    </location>
</feature>
<dbReference type="InterPro" id="IPR010288">
    <property type="entry name" value="EcsB_ABC"/>
</dbReference>
<feature type="transmembrane region" description="Helical" evidence="1">
    <location>
        <begin position="57"/>
        <end position="76"/>
    </location>
</feature>
<sequence>MFNSHRFFKQRLASHVKELSRYLRYIFNGHIAFAMLFFVSAGAYYYRQWLEELPEGFPTALIIGVTFGLLVSHSPVRTLVKEPDLVFLIAAEHRMGPYFRDAIIYSFVVQLYVIFLAGAMFGPLYFASFPDRAGDAYLGTLFVMLILKAGNLIANWWMLKIREPELRLTDQIIRVLLNVAVFYCLVQGAMLWAGITTVLFALIFLYDLTISRKRAGVVWDMLVEKDRSRMQTFYRVANMFTDVPHLKNQVKRRQWLVSLVSRVPLVQSRTFDYLYRISFVRSGDYLGIYVRLIIIGGLIIYFVPNMWMKLLFALLFVYMSSFQLMTLYHQHRTNMWLDLYPVSLAVRQDSFLKLLFQLTGIQTVLFTLLFLLMQEWGSMVIILAGGTVFNYVFTKGYARRKISAGTKG</sequence>
<dbReference type="EMBL" id="JBHTGR010000005">
    <property type="protein sequence ID" value="MFC7746281.1"/>
    <property type="molecule type" value="Genomic_DNA"/>
</dbReference>
<reference evidence="3" key="1">
    <citation type="journal article" date="2019" name="Int. J. Syst. Evol. Microbiol.">
        <title>The Global Catalogue of Microorganisms (GCM) 10K type strain sequencing project: providing services to taxonomists for standard genome sequencing and annotation.</title>
        <authorList>
            <consortium name="The Broad Institute Genomics Platform"/>
            <consortium name="The Broad Institute Genome Sequencing Center for Infectious Disease"/>
            <person name="Wu L."/>
            <person name="Ma J."/>
        </authorList>
    </citation>
    <scope>NUCLEOTIDE SEQUENCE [LARGE SCALE GENOMIC DNA]</scope>
    <source>
        <strain evidence="3">JCM 30234</strain>
    </source>
</reference>
<dbReference type="RefSeq" id="WP_382357762.1">
    <property type="nucleotide sequence ID" value="NZ_JBHTGR010000005.1"/>
</dbReference>
<organism evidence="2 3">
    <name type="scientific">Lentibacillus kimchii</name>
    <dbReference type="NCBI Taxonomy" id="1542911"/>
    <lineage>
        <taxon>Bacteria</taxon>
        <taxon>Bacillati</taxon>
        <taxon>Bacillota</taxon>
        <taxon>Bacilli</taxon>
        <taxon>Bacillales</taxon>
        <taxon>Bacillaceae</taxon>
        <taxon>Lentibacillus</taxon>
    </lineage>
</organism>
<comment type="caution">
    <text evidence="2">The sequence shown here is derived from an EMBL/GenBank/DDBJ whole genome shotgun (WGS) entry which is preliminary data.</text>
</comment>
<keyword evidence="1" id="KW-1133">Transmembrane helix</keyword>
<feature type="transmembrane region" description="Helical" evidence="1">
    <location>
        <begin position="138"/>
        <end position="159"/>
    </location>
</feature>
<keyword evidence="1" id="KW-0812">Transmembrane</keyword>
<gene>
    <name evidence="2" type="ORF">ACFQU8_03370</name>
</gene>
<feature type="transmembrane region" description="Helical" evidence="1">
    <location>
        <begin position="376"/>
        <end position="393"/>
    </location>
</feature>
<protein>
    <submittedName>
        <fullName evidence="2">ABC transporter permease</fullName>
    </submittedName>
</protein>
<evidence type="ECO:0000313" key="3">
    <source>
        <dbReference type="Proteomes" id="UP001596620"/>
    </source>
</evidence>
<keyword evidence="3" id="KW-1185">Reference proteome</keyword>
<dbReference type="Pfam" id="PF05975">
    <property type="entry name" value="EcsB"/>
    <property type="match status" value="1"/>
</dbReference>
<feature type="transmembrane region" description="Helical" evidence="1">
    <location>
        <begin position="310"/>
        <end position="329"/>
    </location>
</feature>
<dbReference type="Proteomes" id="UP001596620">
    <property type="component" value="Unassembled WGS sequence"/>
</dbReference>
<feature type="transmembrane region" description="Helical" evidence="1">
    <location>
        <begin position="102"/>
        <end position="126"/>
    </location>
</feature>
<name>A0ABW2UR51_9BACI</name>
<feature type="transmembrane region" description="Helical" evidence="1">
    <location>
        <begin position="179"/>
        <end position="206"/>
    </location>
</feature>
<evidence type="ECO:0000256" key="1">
    <source>
        <dbReference type="SAM" id="Phobius"/>
    </source>
</evidence>